<name>A0A2I0BGM8_9ASPA</name>
<keyword evidence="4" id="KW-1185">Reference proteome</keyword>
<dbReference type="Gene3D" id="3.90.320.10">
    <property type="match status" value="1"/>
</dbReference>
<dbReference type="EMBL" id="KZ451885">
    <property type="protein sequence ID" value="PKA66936.1"/>
    <property type="molecule type" value="Genomic_DNA"/>
</dbReference>
<gene>
    <name evidence="3" type="ORF">AXF42_Ash003593</name>
</gene>
<evidence type="ECO:0000256" key="2">
    <source>
        <dbReference type="SAM" id="MobiDB-lite"/>
    </source>
</evidence>
<organism evidence="3 4">
    <name type="scientific">Apostasia shenzhenica</name>
    <dbReference type="NCBI Taxonomy" id="1088818"/>
    <lineage>
        <taxon>Eukaryota</taxon>
        <taxon>Viridiplantae</taxon>
        <taxon>Streptophyta</taxon>
        <taxon>Embryophyta</taxon>
        <taxon>Tracheophyta</taxon>
        <taxon>Spermatophyta</taxon>
        <taxon>Magnoliopsida</taxon>
        <taxon>Liliopsida</taxon>
        <taxon>Asparagales</taxon>
        <taxon>Orchidaceae</taxon>
        <taxon>Apostasioideae</taxon>
        <taxon>Apostasia</taxon>
    </lineage>
</organism>
<accession>A0A2I0BGM8</accession>
<dbReference type="Proteomes" id="UP000236161">
    <property type="component" value="Unassembled WGS sequence"/>
</dbReference>
<dbReference type="PANTHER" id="PTHR14464">
    <property type="entry name" value="EXONUCLEASE V"/>
    <property type="match status" value="1"/>
</dbReference>
<dbReference type="OrthoDB" id="354769at2759"/>
<dbReference type="InterPro" id="IPR011604">
    <property type="entry name" value="PDDEXK-like_dom_sf"/>
</dbReference>
<evidence type="ECO:0000313" key="4">
    <source>
        <dbReference type="Proteomes" id="UP000236161"/>
    </source>
</evidence>
<feature type="region of interest" description="Disordered" evidence="2">
    <location>
        <begin position="78"/>
        <end position="99"/>
    </location>
</feature>
<dbReference type="PANTHER" id="PTHR14464:SF4">
    <property type="entry name" value="EXONUCLEASE V"/>
    <property type="match status" value="1"/>
</dbReference>
<keyword evidence="3" id="KW-0269">Exonuclease</keyword>
<dbReference type="AlphaFoldDB" id="A0A2I0BGM8"/>
<dbReference type="Pfam" id="PF09810">
    <property type="entry name" value="Exo5"/>
    <property type="match status" value="3"/>
</dbReference>
<evidence type="ECO:0000313" key="3">
    <source>
        <dbReference type="EMBL" id="PKA66936.1"/>
    </source>
</evidence>
<dbReference type="GO" id="GO:0005634">
    <property type="term" value="C:nucleus"/>
    <property type="evidence" value="ECO:0007669"/>
    <property type="project" value="TreeGrafter"/>
</dbReference>
<feature type="region of interest" description="Disordered" evidence="2">
    <location>
        <begin position="1"/>
        <end position="23"/>
    </location>
</feature>
<feature type="compositionally biased region" description="Low complexity" evidence="2">
    <location>
        <begin position="1"/>
        <end position="18"/>
    </location>
</feature>
<sequence length="394" mass="44699">MSASTSPTCSDSPSSAPANRTGGNSEILVADIPIEIVSEEEMAFIEAALSAATSSFGLATRSWGPLSPCRRFATSFPPSPARRIVRTPPRSPRDIEDSAGPALKRSLLRDFRSGRGLTVTDITATEWCEKRMEFVVLRGKPGRTKAMIAGSNRHAQLEEEVVEKIEIQTNSVEDSWAVKFLNFIAGVNQLLFEGLTRELPVIGFVEGIWLKGVIDEVQMPTREVLTNPLLVDTKTRVKLTLPSEAQKRNSRLQLMCYKYLWDTLVLNSFPKEQFFKYFCLNPDCILSEDVNKYIVSLGLPAKTLEDVVTYFKDTCCVLSPAQEQLLLRYELQSDHSLLEEYQFEYEEDWLKARIRECIMFWSGEREANYVEDSENWKCRYCSFTEMCPKQSSQT</sequence>
<protein>
    <submittedName>
        <fullName evidence="3">Exonuclease V, chloroplastic</fullName>
    </submittedName>
</protein>
<dbReference type="InterPro" id="IPR019190">
    <property type="entry name" value="EXOV"/>
</dbReference>
<evidence type="ECO:0000256" key="1">
    <source>
        <dbReference type="ARBA" id="ARBA00009797"/>
    </source>
</evidence>
<comment type="similarity">
    <text evidence="1">Belongs to the EXO5 family.</text>
</comment>
<keyword evidence="3" id="KW-0378">Hydrolase</keyword>
<keyword evidence="3" id="KW-0540">Nuclease</keyword>
<dbReference type="GO" id="GO:0045145">
    <property type="term" value="F:single-stranded DNA 5'-3' DNA exonuclease activity"/>
    <property type="evidence" value="ECO:0007669"/>
    <property type="project" value="InterPro"/>
</dbReference>
<proteinExistence type="inferred from homology"/>
<reference evidence="3 4" key="1">
    <citation type="journal article" date="2017" name="Nature">
        <title>The Apostasia genome and the evolution of orchids.</title>
        <authorList>
            <person name="Zhang G.Q."/>
            <person name="Liu K.W."/>
            <person name="Li Z."/>
            <person name="Lohaus R."/>
            <person name="Hsiao Y.Y."/>
            <person name="Niu S.C."/>
            <person name="Wang J.Y."/>
            <person name="Lin Y.C."/>
            <person name="Xu Q."/>
            <person name="Chen L.J."/>
            <person name="Yoshida K."/>
            <person name="Fujiwara S."/>
            <person name="Wang Z.W."/>
            <person name="Zhang Y.Q."/>
            <person name="Mitsuda N."/>
            <person name="Wang M."/>
            <person name="Liu G.H."/>
            <person name="Pecoraro L."/>
            <person name="Huang H.X."/>
            <person name="Xiao X.J."/>
            <person name="Lin M."/>
            <person name="Wu X.Y."/>
            <person name="Wu W.L."/>
            <person name="Chen Y.Y."/>
            <person name="Chang S.B."/>
            <person name="Sakamoto S."/>
            <person name="Ohme-Takagi M."/>
            <person name="Yagi M."/>
            <person name="Zeng S.J."/>
            <person name="Shen C.Y."/>
            <person name="Yeh C.M."/>
            <person name="Luo Y.B."/>
            <person name="Tsai W.C."/>
            <person name="Van de Peer Y."/>
            <person name="Liu Z.J."/>
        </authorList>
    </citation>
    <scope>NUCLEOTIDE SEQUENCE [LARGE SCALE GENOMIC DNA]</scope>
    <source>
        <strain evidence="4">cv. Shenzhen</strain>
        <tissue evidence="3">Stem</tissue>
    </source>
</reference>
<dbReference type="GO" id="GO:0036297">
    <property type="term" value="P:interstrand cross-link repair"/>
    <property type="evidence" value="ECO:0007669"/>
    <property type="project" value="TreeGrafter"/>
</dbReference>